<evidence type="ECO:0000313" key="3">
    <source>
        <dbReference type="Proteomes" id="UP000607397"/>
    </source>
</evidence>
<dbReference type="AlphaFoldDB" id="A0A8K1ZVZ6"/>
<accession>A0A8K1ZVZ6</accession>
<dbReference type="RefSeq" id="WP_161823612.1">
    <property type="nucleotide sequence ID" value="NZ_WVIC01000002.1"/>
</dbReference>
<dbReference type="InterPro" id="IPR005184">
    <property type="entry name" value="DUF306_Meta_HslJ"/>
</dbReference>
<dbReference type="InterPro" id="IPR038670">
    <property type="entry name" value="HslJ-like_sf"/>
</dbReference>
<reference evidence="2" key="1">
    <citation type="submission" date="2019-12" db="EMBL/GenBank/DDBJ databases">
        <title>High-Quality draft genome sequences of three cyanobacteria isolated from the limestone walls of the Old Cathedral of Coimbra.</title>
        <authorList>
            <person name="Tiago I."/>
            <person name="Soares F."/>
            <person name="Portugal A."/>
        </authorList>
    </citation>
    <scope>NUCLEOTIDE SEQUENCE [LARGE SCALE GENOMIC DNA]</scope>
    <source>
        <strain evidence="2">C</strain>
    </source>
</reference>
<dbReference type="InterPro" id="IPR053147">
    <property type="entry name" value="Hsp_HslJ-like"/>
</dbReference>
<keyword evidence="3" id="KW-1185">Reference proteome</keyword>
<dbReference type="Proteomes" id="UP000607397">
    <property type="component" value="Unassembled WGS sequence"/>
</dbReference>
<proteinExistence type="predicted"/>
<gene>
    <name evidence="2" type="ORF">GS597_01055</name>
</gene>
<dbReference type="PANTHER" id="PTHR35535">
    <property type="entry name" value="HEAT SHOCK PROTEIN HSLJ"/>
    <property type="match status" value="1"/>
</dbReference>
<dbReference type="EMBL" id="WVIC01000002">
    <property type="protein sequence ID" value="NCJ05127.1"/>
    <property type="molecule type" value="Genomic_DNA"/>
</dbReference>
<sequence length="317" mass="34088">MKLSVYWFILGLVAAALGGLESLKQPAIAESEAPRYNCLTREVFTPAKRAWCDRWYTQQAQPESTDVVSSPNETIATLEHTLWSLTHYRTPAGNTVPAQTFVTPASIQFREGRVGGNATCNRFFGDYTLDGETLSIQSGGATLMACPEELMAQEQGFFAALEQVRGTAIANGELRLLDGEGAVLLTFAQSIPPALTGTLWHLTAYNNGQDAVTSLIAGTHITATFDANGGLTGFAGCNTYMAAYEVTDTALNISTSASTRKFCNQPEGVMTQESAYLQALTTATQFEIENNTLILKSEEGATVARFTTSPESRSFSG</sequence>
<name>A0A8K1ZVZ6_9CYAN</name>
<dbReference type="Gene3D" id="2.40.128.270">
    <property type="match status" value="2"/>
</dbReference>
<dbReference type="PANTHER" id="PTHR35535:SF1">
    <property type="entry name" value="HEAT SHOCK PROTEIN HSLJ"/>
    <property type="match status" value="1"/>
</dbReference>
<feature type="domain" description="DUF306" evidence="1">
    <location>
        <begin position="194"/>
        <end position="306"/>
    </location>
</feature>
<dbReference type="Pfam" id="PF03724">
    <property type="entry name" value="META"/>
    <property type="match status" value="2"/>
</dbReference>
<evidence type="ECO:0000313" key="2">
    <source>
        <dbReference type="EMBL" id="NCJ05127.1"/>
    </source>
</evidence>
<comment type="caution">
    <text evidence="2">The sequence shown here is derived from an EMBL/GenBank/DDBJ whole genome shotgun (WGS) entry which is preliminary data.</text>
</comment>
<feature type="domain" description="DUF306" evidence="1">
    <location>
        <begin position="76"/>
        <end position="187"/>
    </location>
</feature>
<protein>
    <submittedName>
        <fullName evidence="2">META domain-containing protein</fullName>
    </submittedName>
</protein>
<organism evidence="2 3">
    <name type="scientific">Petrachloros mirabilis ULC683</name>
    <dbReference type="NCBI Taxonomy" id="2781853"/>
    <lineage>
        <taxon>Bacteria</taxon>
        <taxon>Bacillati</taxon>
        <taxon>Cyanobacteriota</taxon>
        <taxon>Cyanophyceae</taxon>
        <taxon>Synechococcales</taxon>
        <taxon>Petrachlorosaceae</taxon>
        <taxon>Petrachloros</taxon>
        <taxon>Petrachloros mirabilis</taxon>
    </lineage>
</organism>
<evidence type="ECO:0000259" key="1">
    <source>
        <dbReference type="Pfam" id="PF03724"/>
    </source>
</evidence>